<dbReference type="InParanoid" id="T1FSV0"/>
<evidence type="ECO:0000259" key="1">
    <source>
        <dbReference type="Pfam" id="PF18016"/>
    </source>
</evidence>
<reference evidence="3" key="3">
    <citation type="submission" date="2015-06" db="UniProtKB">
        <authorList>
            <consortium name="EnsemblMetazoa"/>
        </authorList>
    </citation>
    <scope>IDENTIFICATION</scope>
</reference>
<reference evidence="2 4" key="2">
    <citation type="journal article" date="2013" name="Nature">
        <title>Insights into bilaterian evolution from three spiralian genomes.</title>
        <authorList>
            <person name="Simakov O."/>
            <person name="Marletaz F."/>
            <person name="Cho S.J."/>
            <person name="Edsinger-Gonzales E."/>
            <person name="Havlak P."/>
            <person name="Hellsten U."/>
            <person name="Kuo D.H."/>
            <person name="Larsson T."/>
            <person name="Lv J."/>
            <person name="Arendt D."/>
            <person name="Savage R."/>
            <person name="Osoegawa K."/>
            <person name="de Jong P."/>
            <person name="Grimwood J."/>
            <person name="Chapman J.A."/>
            <person name="Shapiro H."/>
            <person name="Aerts A."/>
            <person name="Otillar R.P."/>
            <person name="Terry A.Y."/>
            <person name="Boore J.L."/>
            <person name="Grigoriev I.V."/>
            <person name="Lindberg D.R."/>
            <person name="Seaver E.C."/>
            <person name="Weisblat D.A."/>
            <person name="Putnam N.H."/>
            <person name="Rokhsar D.S."/>
        </authorList>
    </citation>
    <scope>NUCLEOTIDE SEQUENCE</scope>
</reference>
<dbReference type="InterPro" id="IPR041418">
    <property type="entry name" value="SAM_3"/>
</dbReference>
<evidence type="ECO:0000313" key="3">
    <source>
        <dbReference type="EnsemblMetazoa" id="HelroP191298"/>
    </source>
</evidence>
<gene>
    <name evidence="3" type="primary">20211897</name>
    <name evidence="2" type="ORF">HELRODRAFT_191298</name>
</gene>
<dbReference type="Pfam" id="PF18016">
    <property type="entry name" value="SAM_3"/>
    <property type="match status" value="1"/>
</dbReference>
<protein>
    <recommendedName>
        <fullName evidence="1">SAM domain-containing protein</fullName>
    </recommendedName>
</protein>
<evidence type="ECO:0000313" key="2">
    <source>
        <dbReference type="EMBL" id="ESO05469.1"/>
    </source>
</evidence>
<dbReference type="KEGG" id="hro:HELRODRAFT_191298"/>
<dbReference type="STRING" id="6412.T1FSV0"/>
<dbReference type="eggNOG" id="KOG3557">
    <property type="taxonomic scope" value="Eukaryota"/>
</dbReference>
<feature type="domain" description="SAM" evidence="1">
    <location>
        <begin position="74"/>
        <end position="135"/>
    </location>
</feature>
<dbReference type="EMBL" id="AMQM01003785">
    <property type="status" value="NOT_ANNOTATED_CDS"/>
    <property type="molecule type" value="Genomic_DNA"/>
</dbReference>
<dbReference type="OrthoDB" id="4680325at2759"/>
<dbReference type="EMBL" id="KB096325">
    <property type="protein sequence ID" value="ESO05469.1"/>
    <property type="molecule type" value="Genomic_DNA"/>
</dbReference>
<reference evidence="4" key="1">
    <citation type="submission" date="2012-12" db="EMBL/GenBank/DDBJ databases">
        <authorList>
            <person name="Hellsten U."/>
            <person name="Grimwood J."/>
            <person name="Chapman J.A."/>
            <person name="Shapiro H."/>
            <person name="Aerts A."/>
            <person name="Otillar R.P."/>
            <person name="Terry A.Y."/>
            <person name="Boore J.L."/>
            <person name="Simakov O."/>
            <person name="Marletaz F."/>
            <person name="Cho S.-J."/>
            <person name="Edsinger-Gonzales E."/>
            <person name="Havlak P."/>
            <person name="Kuo D.-H."/>
            <person name="Larsson T."/>
            <person name="Lv J."/>
            <person name="Arendt D."/>
            <person name="Savage R."/>
            <person name="Osoegawa K."/>
            <person name="de Jong P."/>
            <person name="Lindberg D.R."/>
            <person name="Seaver E.C."/>
            <person name="Weisblat D.A."/>
            <person name="Putnam N.H."/>
            <person name="Grigoriev I.V."/>
            <person name="Rokhsar D.S."/>
        </authorList>
    </citation>
    <scope>NUCLEOTIDE SEQUENCE</scope>
</reference>
<evidence type="ECO:0000313" key="4">
    <source>
        <dbReference type="Proteomes" id="UP000015101"/>
    </source>
</evidence>
<dbReference type="FunFam" id="1.10.150.50:FF:000084">
    <property type="entry name" value="EPS (Human endocytosis) related"/>
    <property type="match status" value="1"/>
</dbReference>
<sequence length="186" mass="20798">MRSKVRSCSTGLIGYLPMSVIRSFENQTDNTMESGKSDQEKLIARNQIKAEIQQQLPEVPRKPKIATNGAPIATINISEKSSPEDVKHWLACKGFSQEVQSSLSTFGGKEIFVMDKNVLVKLFGPDVGVKLFSQILVQKNISGYKTLRVCELNAILEVRKKKSDRLMVGEMFNSQPDNPIPDVDHF</sequence>
<dbReference type="AlphaFoldDB" id="T1FSV0"/>
<dbReference type="HOGENOM" id="CLU_1455950_0_0_1"/>
<dbReference type="SUPFAM" id="SSF47769">
    <property type="entry name" value="SAM/Pointed domain"/>
    <property type="match status" value="1"/>
</dbReference>
<name>T1FSV0_HELRO</name>
<dbReference type="CTD" id="20211897"/>
<dbReference type="GeneID" id="20211897"/>
<dbReference type="RefSeq" id="XP_009016102.1">
    <property type="nucleotide sequence ID" value="XM_009017854.1"/>
</dbReference>
<dbReference type="PANTHER" id="PTHR12287:SF23">
    <property type="entry name" value="AROUSER, ISOFORM A-RELATED"/>
    <property type="match status" value="1"/>
</dbReference>
<dbReference type="Proteomes" id="UP000015101">
    <property type="component" value="Unassembled WGS sequence"/>
</dbReference>
<accession>T1FSV0</accession>
<dbReference type="PANTHER" id="PTHR12287">
    <property type="entry name" value="EPIDERMAL GROWTH FACTOR RECEPTOR KINASE SUBSTRATE EPS8-RELATED PROTEIN"/>
    <property type="match status" value="1"/>
</dbReference>
<organism evidence="3 4">
    <name type="scientific">Helobdella robusta</name>
    <name type="common">Californian leech</name>
    <dbReference type="NCBI Taxonomy" id="6412"/>
    <lineage>
        <taxon>Eukaryota</taxon>
        <taxon>Metazoa</taxon>
        <taxon>Spiralia</taxon>
        <taxon>Lophotrochozoa</taxon>
        <taxon>Annelida</taxon>
        <taxon>Clitellata</taxon>
        <taxon>Hirudinea</taxon>
        <taxon>Rhynchobdellida</taxon>
        <taxon>Glossiphoniidae</taxon>
        <taxon>Helobdella</taxon>
    </lineage>
</organism>
<dbReference type="Gene3D" id="1.10.150.50">
    <property type="entry name" value="Transcription Factor, Ets-1"/>
    <property type="match status" value="1"/>
</dbReference>
<proteinExistence type="predicted"/>
<keyword evidence="4" id="KW-1185">Reference proteome</keyword>
<dbReference type="EnsemblMetazoa" id="HelroT191298">
    <property type="protein sequence ID" value="HelroP191298"/>
    <property type="gene ID" value="HelroG191298"/>
</dbReference>
<dbReference type="InterPro" id="IPR013761">
    <property type="entry name" value="SAM/pointed_sf"/>
</dbReference>
<dbReference type="InterPro" id="IPR039801">
    <property type="entry name" value="EPS8-like"/>
</dbReference>